<evidence type="ECO:0000313" key="3">
    <source>
        <dbReference type="EMBL" id="OLQ11879.1"/>
    </source>
</evidence>
<keyword evidence="4" id="KW-1185">Reference proteome</keyword>
<dbReference type="InterPro" id="IPR013103">
    <property type="entry name" value="RVT_2"/>
</dbReference>
<feature type="repeat" description="ANK" evidence="1">
    <location>
        <begin position="918"/>
        <end position="950"/>
    </location>
</feature>
<dbReference type="Proteomes" id="UP000186817">
    <property type="component" value="Unassembled WGS sequence"/>
</dbReference>
<feature type="domain" description="Reverse transcriptase Ty1/copia-type" evidence="2">
    <location>
        <begin position="171"/>
        <end position="354"/>
    </location>
</feature>
<proteinExistence type="predicted"/>
<feature type="repeat" description="ANK" evidence="1">
    <location>
        <begin position="537"/>
        <end position="569"/>
    </location>
</feature>
<feature type="repeat" description="ANK" evidence="1">
    <location>
        <begin position="817"/>
        <end position="849"/>
    </location>
</feature>
<dbReference type="PANTHER" id="PTHR24133">
    <property type="entry name" value="ANKYRIN DOMAIN-CONTAINING"/>
    <property type="match status" value="1"/>
</dbReference>
<name>A0A1Q9EWU3_SYMMI</name>
<dbReference type="Pfam" id="PF07727">
    <property type="entry name" value="RVT_2"/>
    <property type="match status" value="1"/>
</dbReference>
<feature type="repeat" description="ANK" evidence="1">
    <location>
        <begin position="650"/>
        <end position="682"/>
    </location>
</feature>
<sequence length="1044" mass="113189">MGKLTYDMIQSLEDHGFQPPLSQLPEFFVWNQSTIKVNALDGVDVRFEEEPCNVGDLPEGKDGFQDEWEMYLNVTDGYVKVDDAAGGYLHSQPPRMAKAELGYVKNVEQKLAALNGPLEVTYQVDPKEVLDHLPLWDEAIRKEIKNIEVAIIRLQRGDPAREDWLSKPAVQRLPAKFVFTIKPNSEAKSGDKTTWYKRKARLVVCGNLARPDTSELYTEAAPAEAVRMSLVLAKQRSWIIGVLDVVAAFLKTPIGTSVNHPVILIQPPRLLQALNLAAPLELWALVRALYGLRQSPALWAEHRDYTIERAPKPEGLRLLKGKTVTSWWGVYDARNNLVAVVLIYVDDFLLCGTRPVVEQLSAMIQSIWDKIPIGKDQAVYEAEDNAIRLFPDAAFAPSGEGLVVLDLASFHETLPADVGPVRALKQHLNSICGLSRFRQRLVSLSDGAVLDDDHSLRTGEIQVVFLNFCPASGTQVAQLLDAARSGRTSEVETLLHRPQDPDCGPPTPLFVATEHGHLQVIRLLLEANADKEKALEDGATPLFIAAQNGHLEVVRLLLQASADKDKAFQDGATPLFVAAQNGQLEVARLLLEAKADKEKALEDGATALFIAAQNGHLEVVLLLLEANADNDKVARLLLEAKADKDKAKHGGATPLFIAAQNGQLEVVLLLLEAKADKDKATDIGATPLLTAAQNGHLEVVRLLLQANADKDKAFQDGATPLFFAAQNGQLKVARLLLEAKADKDKDKAKHSGATPLFIAAQNGQLEVVLLLLEAKADKDKATDIGATPLLTAAQNGHLEVVRLLLQANADKDKAFQDGATPLFFAAQNGQLKVARLLLEAKADKDKDKAKHSGATPLFIAAQNGQLEVVLLLLEAKADKDKATDIGATPLLTAAQNGHLEVVRLLLQANADKDKALEDGATPLFVAAQNGQLKVARLLLEAKADKDKDKAKHSGATPLFIAAQNGQLEVVLLLLEAKADRDKATDIGATPLLTAAQNGHLEVVRLLLQANADKDKALEDGATPSFVAAQNGQLEVARLLLEAAV</sequence>
<dbReference type="Pfam" id="PF13637">
    <property type="entry name" value="Ank_4"/>
    <property type="match status" value="1"/>
</dbReference>
<feature type="repeat" description="ANK" evidence="1">
    <location>
        <begin position="751"/>
        <end position="783"/>
    </location>
</feature>
<dbReference type="InterPro" id="IPR052391">
    <property type="entry name" value="E3_Ligase-Neurotoxin"/>
</dbReference>
<evidence type="ECO:0000259" key="2">
    <source>
        <dbReference type="Pfam" id="PF07727"/>
    </source>
</evidence>
<dbReference type="Gene3D" id="1.25.40.20">
    <property type="entry name" value="Ankyrin repeat-containing domain"/>
    <property type="match status" value="6"/>
</dbReference>
<feature type="repeat" description="ANK" evidence="1">
    <location>
        <begin position="784"/>
        <end position="816"/>
    </location>
</feature>
<dbReference type="AlphaFoldDB" id="A0A1Q9EWU3"/>
<feature type="repeat" description="ANK" evidence="1">
    <location>
        <begin position="570"/>
        <end position="596"/>
    </location>
</feature>
<dbReference type="PROSITE" id="PS50088">
    <property type="entry name" value="ANK_REPEAT"/>
    <property type="match status" value="16"/>
</dbReference>
<feature type="repeat" description="ANK" evidence="1">
    <location>
        <begin position="1019"/>
        <end position="1044"/>
    </location>
</feature>
<feature type="repeat" description="ANK" evidence="1">
    <location>
        <begin position="986"/>
        <end position="1018"/>
    </location>
</feature>
<dbReference type="PROSITE" id="PS50297">
    <property type="entry name" value="ANK_REP_REGION"/>
    <property type="match status" value="16"/>
</dbReference>
<feature type="repeat" description="ANK" evidence="1">
    <location>
        <begin position="953"/>
        <end position="985"/>
    </location>
</feature>
<organism evidence="3 4">
    <name type="scientific">Symbiodinium microadriaticum</name>
    <name type="common">Dinoflagellate</name>
    <name type="synonym">Zooxanthella microadriatica</name>
    <dbReference type="NCBI Taxonomy" id="2951"/>
    <lineage>
        <taxon>Eukaryota</taxon>
        <taxon>Sar</taxon>
        <taxon>Alveolata</taxon>
        <taxon>Dinophyceae</taxon>
        <taxon>Suessiales</taxon>
        <taxon>Symbiodiniaceae</taxon>
        <taxon>Symbiodinium</taxon>
    </lineage>
</organism>
<feature type="repeat" description="ANK" evidence="1">
    <location>
        <begin position="852"/>
        <end position="884"/>
    </location>
</feature>
<dbReference type="SMART" id="SM00248">
    <property type="entry name" value="ANK"/>
    <property type="match status" value="16"/>
</dbReference>
<reference evidence="3 4" key="1">
    <citation type="submission" date="2016-02" db="EMBL/GenBank/DDBJ databases">
        <title>Genome analysis of coral dinoflagellate symbionts highlights evolutionary adaptations to a symbiotic lifestyle.</title>
        <authorList>
            <person name="Aranda M."/>
            <person name="Li Y."/>
            <person name="Liew Y.J."/>
            <person name="Baumgarten S."/>
            <person name="Simakov O."/>
            <person name="Wilson M."/>
            <person name="Piel J."/>
            <person name="Ashoor H."/>
            <person name="Bougouffa S."/>
            <person name="Bajic V.B."/>
            <person name="Ryu T."/>
            <person name="Ravasi T."/>
            <person name="Bayer T."/>
            <person name="Micklem G."/>
            <person name="Kim H."/>
            <person name="Bhak J."/>
            <person name="Lajeunesse T.C."/>
            <person name="Voolstra C.R."/>
        </authorList>
    </citation>
    <scope>NUCLEOTIDE SEQUENCE [LARGE SCALE GENOMIC DNA]</scope>
    <source>
        <strain evidence="3 4">CCMP2467</strain>
    </source>
</reference>
<dbReference type="Pfam" id="PF12796">
    <property type="entry name" value="Ank_2"/>
    <property type="match status" value="5"/>
</dbReference>
<dbReference type="PANTHER" id="PTHR24133:SF40">
    <property type="entry name" value="ANKYRIN REPEAT DOMAIN 44"/>
    <property type="match status" value="1"/>
</dbReference>
<evidence type="ECO:0000313" key="4">
    <source>
        <dbReference type="Proteomes" id="UP000186817"/>
    </source>
</evidence>
<dbReference type="EMBL" id="LSRX01000052">
    <property type="protein sequence ID" value="OLQ11879.1"/>
    <property type="molecule type" value="Genomic_DNA"/>
</dbReference>
<keyword evidence="1" id="KW-0040">ANK repeat</keyword>
<feature type="repeat" description="ANK" evidence="1">
    <location>
        <begin position="716"/>
        <end position="748"/>
    </location>
</feature>
<feature type="repeat" description="ANK" evidence="1">
    <location>
        <begin position="504"/>
        <end position="530"/>
    </location>
</feature>
<dbReference type="PRINTS" id="PR01415">
    <property type="entry name" value="ANKYRIN"/>
</dbReference>
<feature type="repeat" description="ANK" evidence="1">
    <location>
        <begin position="683"/>
        <end position="715"/>
    </location>
</feature>
<evidence type="ECO:0000256" key="1">
    <source>
        <dbReference type="PROSITE-ProRule" id="PRU00023"/>
    </source>
</evidence>
<accession>A0A1Q9EWU3</accession>
<dbReference type="InterPro" id="IPR036770">
    <property type="entry name" value="Ankyrin_rpt-contain_sf"/>
</dbReference>
<protein>
    <submittedName>
        <fullName evidence="3">Ankyrin-1</fullName>
    </submittedName>
</protein>
<dbReference type="OrthoDB" id="194358at2759"/>
<gene>
    <name evidence="3" type="primary">ANK1</name>
    <name evidence="3" type="ORF">AK812_SmicGene4222</name>
</gene>
<comment type="caution">
    <text evidence="3">The sequence shown here is derived from an EMBL/GenBank/DDBJ whole genome shotgun (WGS) entry which is preliminary data.</text>
</comment>
<feature type="repeat" description="ANK" evidence="1">
    <location>
        <begin position="885"/>
        <end position="917"/>
    </location>
</feature>
<feature type="repeat" description="ANK" evidence="1">
    <location>
        <begin position="603"/>
        <end position="635"/>
    </location>
</feature>
<dbReference type="SUPFAM" id="SSF48403">
    <property type="entry name" value="Ankyrin repeat"/>
    <property type="match status" value="2"/>
</dbReference>
<dbReference type="InterPro" id="IPR002110">
    <property type="entry name" value="Ankyrin_rpt"/>
</dbReference>